<dbReference type="Gene3D" id="3.40.50.720">
    <property type="entry name" value="NAD(P)-binding Rossmann-like Domain"/>
    <property type="match status" value="1"/>
</dbReference>
<reference evidence="3" key="1">
    <citation type="journal article" date="2019" name="Int. J. Syst. Evol. Microbiol.">
        <title>The Global Catalogue of Microorganisms (GCM) 10K type strain sequencing project: providing services to taxonomists for standard genome sequencing and annotation.</title>
        <authorList>
            <consortium name="The Broad Institute Genomics Platform"/>
            <consortium name="The Broad Institute Genome Sequencing Center for Infectious Disease"/>
            <person name="Wu L."/>
            <person name="Ma J."/>
        </authorList>
    </citation>
    <scope>NUCLEOTIDE SEQUENCE [LARGE SCALE GENOMIC DNA]</scope>
    <source>
        <strain evidence="3">JCM 14969</strain>
    </source>
</reference>
<dbReference type="Proteomes" id="UP001500393">
    <property type="component" value="Unassembled WGS sequence"/>
</dbReference>
<dbReference type="SUPFAM" id="SSF51735">
    <property type="entry name" value="NAD(P)-binding Rossmann-fold domains"/>
    <property type="match status" value="1"/>
</dbReference>
<keyword evidence="3" id="KW-1185">Reference proteome</keyword>
<evidence type="ECO:0000313" key="3">
    <source>
        <dbReference type="Proteomes" id="UP001500393"/>
    </source>
</evidence>
<feature type="domain" description="NAD-dependent epimerase/dehydratase" evidence="1">
    <location>
        <begin position="3"/>
        <end position="232"/>
    </location>
</feature>
<dbReference type="InterPro" id="IPR001509">
    <property type="entry name" value="Epimerase_deHydtase"/>
</dbReference>
<dbReference type="InterPro" id="IPR051783">
    <property type="entry name" value="NAD(P)-dependent_oxidoreduct"/>
</dbReference>
<accession>A0ABP4P502</accession>
<sequence>MRVFIAGGTGVVGQPLIEALLAGGHEVTASSRRPENLAVVEVLGARPVLMDGLDQGAVRDVILEAEPEVIVNQTTALSAPASDYGSWLEVTNRLRTEGTKTLMSAAAEAGTRRVVAQSASFMTQPGPGPTDESAPPYLNGPGPIGVHVQANIAAESLVLETPGIEGLVLRYGFLYGHGTAIGPGGDIATAVEAGDMPIVGDGAGHYPFIHVQDATSATVLAVEKGIPGVYNVTDDEPAPQAVWLPYLAEILSAPAPGHISEKQAVERFGVQSAYYGNQLPAASNAKVKAELGWTLAYPSWQEGFRQLFG</sequence>
<organism evidence="2 3">
    <name type="scientific">Kribbella sancticallisti</name>
    <dbReference type="NCBI Taxonomy" id="460087"/>
    <lineage>
        <taxon>Bacteria</taxon>
        <taxon>Bacillati</taxon>
        <taxon>Actinomycetota</taxon>
        <taxon>Actinomycetes</taxon>
        <taxon>Propionibacteriales</taxon>
        <taxon>Kribbellaceae</taxon>
        <taxon>Kribbella</taxon>
    </lineage>
</organism>
<comment type="caution">
    <text evidence="2">The sequence shown here is derived from an EMBL/GenBank/DDBJ whole genome shotgun (WGS) entry which is preliminary data.</text>
</comment>
<dbReference type="EMBL" id="BAAAOS010000018">
    <property type="protein sequence ID" value="GAA1570913.1"/>
    <property type="molecule type" value="Genomic_DNA"/>
</dbReference>
<gene>
    <name evidence="2" type="ORF">GCM10009789_25540</name>
</gene>
<dbReference type="InterPro" id="IPR036291">
    <property type="entry name" value="NAD(P)-bd_dom_sf"/>
</dbReference>
<dbReference type="PANTHER" id="PTHR48079:SF6">
    <property type="entry name" value="NAD(P)-BINDING DOMAIN-CONTAINING PROTEIN-RELATED"/>
    <property type="match status" value="1"/>
</dbReference>
<evidence type="ECO:0000259" key="1">
    <source>
        <dbReference type="Pfam" id="PF01370"/>
    </source>
</evidence>
<name>A0ABP4P502_9ACTN</name>
<evidence type="ECO:0000313" key="2">
    <source>
        <dbReference type="EMBL" id="GAA1570913.1"/>
    </source>
</evidence>
<dbReference type="RefSeq" id="WP_344213238.1">
    <property type="nucleotide sequence ID" value="NZ_BAAAOS010000018.1"/>
</dbReference>
<dbReference type="Pfam" id="PF01370">
    <property type="entry name" value="Epimerase"/>
    <property type="match status" value="1"/>
</dbReference>
<proteinExistence type="predicted"/>
<dbReference type="PANTHER" id="PTHR48079">
    <property type="entry name" value="PROTEIN YEEZ"/>
    <property type="match status" value="1"/>
</dbReference>
<protein>
    <submittedName>
        <fullName evidence="2">NAD(P)-dependent oxidoreductase</fullName>
    </submittedName>
</protein>